<accession>A0ABU2EIT1</accession>
<proteinExistence type="predicted"/>
<dbReference type="RefSeq" id="WP_310839711.1">
    <property type="nucleotide sequence ID" value="NZ_JAVLSJ010000002.1"/>
</dbReference>
<evidence type="ECO:0000313" key="2">
    <source>
        <dbReference type="Proteomes" id="UP001246576"/>
    </source>
</evidence>
<dbReference type="Proteomes" id="UP001246576">
    <property type="component" value="Unassembled WGS sequence"/>
</dbReference>
<dbReference type="EMBL" id="JAVLSJ010000002">
    <property type="protein sequence ID" value="MDR9847733.1"/>
    <property type="molecule type" value="Genomic_DNA"/>
</dbReference>
<gene>
    <name evidence="1" type="ORF">RI048_05850</name>
</gene>
<keyword evidence="2" id="KW-1185">Reference proteome</keyword>
<protein>
    <submittedName>
        <fullName evidence="1">Uncharacterized protein</fullName>
    </submittedName>
</protein>
<name>A0ABU2EIT1_9BURK</name>
<comment type="caution">
    <text evidence="1">The sequence shown here is derived from an EMBL/GenBank/DDBJ whole genome shotgun (WGS) entry which is preliminary data.</text>
</comment>
<organism evidence="1 2">
    <name type="scientific">Herbaspirillum huttiense subsp. lycopersici</name>
    <dbReference type="NCBI Taxonomy" id="3074428"/>
    <lineage>
        <taxon>Bacteria</taxon>
        <taxon>Pseudomonadati</taxon>
        <taxon>Pseudomonadota</taxon>
        <taxon>Betaproteobacteria</taxon>
        <taxon>Burkholderiales</taxon>
        <taxon>Oxalobacteraceae</taxon>
        <taxon>Herbaspirillum</taxon>
    </lineage>
</organism>
<reference evidence="1" key="1">
    <citation type="submission" date="2023-09" db="EMBL/GenBank/DDBJ databases">
        <title>Description of first Herbaspirillum huttiense subsp. nephrolepsisexaltata and Herbaspirillum huttiense subsp. lycopersicon.</title>
        <authorList>
            <person name="Poudel M."/>
            <person name="Sharma A."/>
            <person name="Goss E."/>
            <person name="Tapia J.H."/>
            <person name="Harmon C.M."/>
            <person name="Jones J.B."/>
        </authorList>
    </citation>
    <scope>NUCLEOTIDE SEQUENCE</scope>
    <source>
        <strain evidence="1">SE1</strain>
    </source>
</reference>
<evidence type="ECO:0000313" key="1">
    <source>
        <dbReference type="EMBL" id="MDR9847733.1"/>
    </source>
</evidence>
<sequence>MDMLPSLIRLKMPGPGLRAGRRRLGGDGKRTIRGEPVLVREGLDMLNESRITSFFISKLFEFLSKTIRLLAKLFGSFFYYRRQSSNERASASRKTHQGSQ</sequence>